<dbReference type="Proteomes" id="UP000242258">
    <property type="component" value="Unassembled WGS sequence"/>
</dbReference>
<dbReference type="STRING" id="1628148.BI198_02375"/>
<gene>
    <name evidence="1" type="ORF">BI198_02375</name>
</gene>
<dbReference type="Gene3D" id="3.30.460.10">
    <property type="entry name" value="Beta Polymerase, domain 2"/>
    <property type="match status" value="1"/>
</dbReference>
<dbReference type="OrthoDB" id="9799092at2"/>
<dbReference type="RefSeq" id="WP_070048111.1">
    <property type="nucleotide sequence ID" value="NZ_CBCSDO010000001.1"/>
</dbReference>
<dbReference type="EMBL" id="MKEK01000001">
    <property type="protein sequence ID" value="OEY68544.1"/>
    <property type="molecule type" value="Genomic_DNA"/>
</dbReference>
<dbReference type="PANTHER" id="PTHR34822">
    <property type="entry name" value="GRPB DOMAIN PROTEIN (AFU_ORTHOLOGUE AFUA_1G01530)"/>
    <property type="match status" value="1"/>
</dbReference>
<dbReference type="PANTHER" id="PTHR34822:SF1">
    <property type="entry name" value="GRPB FAMILY PROTEIN"/>
    <property type="match status" value="1"/>
</dbReference>
<dbReference type="SUPFAM" id="SSF81301">
    <property type="entry name" value="Nucleotidyltransferase"/>
    <property type="match status" value="1"/>
</dbReference>
<evidence type="ECO:0000313" key="1">
    <source>
        <dbReference type="EMBL" id="OEY68544.1"/>
    </source>
</evidence>
<protein>
    <recommendedName>
        <fullName evidence="3">GrpB family protein</fullName>
    </recommendedName>
</protein>
<comment type="caution">
    <text evidence="1">The sequence shown here is derived from an EMBL/GenBank/DDBJ whole genome shotgun (WGS) entry which is preliminary data.</text>
</comment>
<dbReference type="InterPro" id="IPR043519">
    <property type="entry name" value="NT_sf"/>
</dbReference>
<evidence type="ECO:0000313" key="2">
    <source>
        <dbReference type="Proteomes" id="UP000242258"/>
    </source>
</evidence>
<proteinExistence type="predicted"/>
<keyword evidence="2" id="KW-1185">Reference proteome</keyword>
<dbReference type="InterPro" id="IPR007344">
    <property type="entry name" value="GrpB/CoaE"/>
</dbReference>
<accession>A0A1E7Q2W3</accession>
<evidence type="ECO:0008006" key="3">
    <source>
        <dbReference type="Google" id="ProtNLM"/>
    </source>
</evidence>
<dbReference type="Pfam" id="PF04229">
    <property type="entry name" value="GrpB"/>
    <property type="match status" value="1"/>
</dbReference>
<name>A0A1E7Q2W3_9GAMM</name>
<organism evidence="1 2">
    <name type="scientific">Rheinheimera salexigens</name>
    <dbReference type="NCBI Taxonomy" id="1628148"/>
    <lineage>
        <taxon>Bacteria</taxon>
        <taxon>Pseudomonadati</taxon>
        <taxon>Pseudomonadota</taxon>
        <taxon>Gammaproteobacteria</taxon>
        <taxon>Chromatiales</taxon>
        <taxon>Chromatiaceae</taxon>
        <taxon>Rheinheimera</taxon>
    </lineage>
</organism>
<reference evidence="2" key="1">
    <citation type="submission" date="2016-09" db="EMBL/GenBank/DDBJ databases">
        <authorList>
            <person name="Wan X."/>
            <person name="Hou S."/>
        </authorList>
    </citation>
    <scope>NUCLEOTIDE SEQUENCE [LARGE SCALE GENOMIC DNA]</scope>
    <source>
        <strain evidence="2">KH87</strain>
    </source>
</reference>
<sequence length="173" mass="19286">MKILPYEKVVAEFKPWQPVYLAVAQALIDMISCAELDVIHFGSTSAKVGGKGIIDLSVLYPSGKIQLALNRLAEVGFQDQVSTKPFPPQRPRKDGAVLFDGIKYLIHVHVIERASDEHYKQLQYKAFLLQDPQARSSYEQTKQVILATGVTEQEAYAKQKAPFVKSVLSQLAV</sequence>
<dbReference type="AlphaFoldDB" id="A0A1E7Q2W3"/>